<dbReference type="EMBL" id="CP019155">
    <property type="protein sequence ID" value="AUG49060.1"/>
    <property type="molecule type" value="Genomic_DNA"/>
</dbReference>
<evidence type="ECO:0000313" key="3">
    <source>
        <dbReference type="Proteomes" id="UP000242917"/>
    </source>
</evidence>
<gene>
    <name evidence="2" type="ORF">BVU17_15845</name>
</gene>
<reference evidence="2 3" key="1">
    <citation type="submission" date="2017-01" db="EMBL/GenBank/DDBJ databases">
        <title>A Red Light-Sensitive Sensory Rhodopsin I From Haloarcula taiwanensis, A New Haloarchaeon Isolated From Taiwan.</title>
        <authorList>
            <person name="Yang C.-S."/>
            <person name="Han Y.-A."/>
            <person name="Chen P.-C."/>
            <person name="Ng W.V."/>
            <person name="Chen T.-W."/>
        </authorList>
    </citation>
    <scope>NUCLEOTIDE SEQUENCE [LARGE SCALE GENOMIC DNA]</scope>
    <source>
        <strain evidence="2 3">Taiwanensis</strain>
    </source>
</reference>
<dbReference type="Proteomes" id="UP000242917">
    <property type="component" value="Chromosome II"/>
</dbReference>
<keyword evidence="1" id="KW-0812">Transmembrane</keyword>
<dbReference type="InterPro" id="IPR045466">
    <property type="entry name" value="DUF6498"/>
</dbReference>
<proteinExistence type="predicted"/>
<accession>A0A2H5A311</accession>
<organism evidence="2 3">
    <name type="scientific">Haloarcula taiwanensis</name>
    <dbReference type="NCBI Taxonomy" id="1932004"/>
    <lineage>
        <taxon>Archaea</taxon>
        <taxon>Methanobacteriati</taxon>
        <taxon>Methanobacteriota</taxon>
        <taxon>Stenosarchaea group</taxon>
        <taxon>Halobacteria</taxon>
        <taxon>Halobacteriales</taxon>
        <taxon>Haloarculaceae</taxon>
        <taxon>Haloarcula</taxon>
    </lineage>
</organism>
<name>A0A2H5A311_9EURY</name>
<sequence length="269" mass="29299">MQQLFPPRTSLPDAKLFSVFVANAVPVAGLLLFETSAAALLVFYWLELGVTMVWAIVRAMFAGKLPSEETDREPFSGSQWATLRVILSSRFFDDSDADSTSTGSSWRARQIPIPRTEVGIYLGTIPGLIIVIFLLSVVWAGFGGIVAGPVVAAANMTETPAWPLTGAGVVFLSEGWQTVSDYFYRGGYREKSVWTAVKGVFYRGLVIVGVGLLVLLTVRESIEGTPVSLERAASVPLLFTVLASKFLIDLVAYYVNGLEQSFQELLFPD</sequence>
<feature type="transmembrane region" description="Helical" evidence="1">
    <location>
        <begin position="39"/>
        <end position="57"/>
    </location>
</feature>
<dbReference type="OrthoDB" id="169315at2157"/>
<feature type="transmembrane region" description="Helical" evidence="1">
    <location>
        <begin position="16"/>
        <end position="33"/>
    </location>
</feature>
<dbReference type="AlphaFoldDB" id="A0A2H5A311"/>
<feature type="transmembrane region" description="Helical" evidence="1">
    <location>
        <begin position="118"/>
        <end position="141"/>
    </location>
</feature>
<evidence type="ECO:0000256" key="1">
    <source>
        <dbReference type="SAM" id="Phobius"/>
    </source>
</evidence>
<feature type="transmembrane region" description="Helical" evidence="1">
    <location>
        <begin position="237"/>
        <end position="255"/>
    </location>
</feature>
<keyword evidence="1" id="KW-1133">Transmembrane helix</keyword>
<dbReference type="KEGG" id="hta:BVU17_15845"/>
<dbReference type="Pfam" id="PF20108">
    <property type="entry name" value="DUF6498"/>
    <property type="match status" value="1"/>
</dbReference>
<feature type="transmembrane region" description="Helical" evidence="1">
    <location>
        <begin position="200"/>
        <end position="217"/>
    </location>
</feature>
<keyword evidence="1" id="KW-0472">Membrane</keyword>
<keyword evidence="3" id="KW-1185">Reference proteome</keyword>
<evidence type="ECO:0000313" key="2">
    <source>
        <dbReference type="EMBL" id="AUG49060.1"/>
    </source>
</evidence>
<protein>
    <submittedName>
        <fullName evidence="2">Uncharacterized protein</fullName>
    </submittedName>
</protein>